<dbReference type="Gene3D" id="1.25.40.10">
    <property type="entry name" value="Tetratricopeptide repeat domain"/>
    <property type="match status" value="2"/>
</dbReference>
<keyword evidence="3" id="KW-0802">TPR repeat</keyword>
<reference evidence="6" key="1">
    <citation type="submission" date="2016-01" db="EMBL/GenBank/DDBJ databases">
        <title>Reference transcriptome for the parasite Schistocephalus solidus: insights into the molecular evolution of parasitism.</title>
        <authorList>
            <person name="Hebert F.O."/>
            <person name="Grambauer S."/>
            <person name="Barber I."/>
            <person name="Landry C.R."/>
            <person name="Aubin-Horth N."/>
        </authorList>
    </citation>
    <scope>NUCLEOTIDE SEQUENCE</scope>
</reference>
<keyword evidence="4" id="KW-0175">Coiled coil</keyword>
<dbReference type="EMBL" id="GEEE01002570">
    <property type="protein sequence ID" value="JAP60655.1"/>
    <property type="molecule type" value="Transcribed_RNA"/>
</dbReference>
<evidence type="ECO:0000256" key="1">
    <source>
        <dbReference type="ARBA" id="ARBA00002550"/>
    </source>
</evidence>
<dbReference type="Pfam" id="PF19440">
    <property type="entry name" value="TTC7_N"/>
    <property type="match status" value="1"/>
</dbReference>
<feature type="coiled-coil region" evidence="4">
    <location>
        <begin position="4"/>
        <end position="33"/>
    </location>
</feature>
<dbReference type="InterPro" id="IPR045819">
    <property type="entry name" value="TTC7_N"/>
</dbReference>
<dbReference type="PANTHER" id="PTHR23083">
    <property type="entry name" value="TETRATRICOPEPTIDE REPEAT PROTEIN, TPR"/>
    <property type="match status" value="1"/>
</dbReference>
<dbReference type="EMBL" id="GEEE01012255">
    <property type="protein sequence ID" value="JAP50970.1"/>
    <property type="molecule type" value="Transcribed_RNA"/>
</dbReference>
<evidence type="ECO:0000313" key="6">
    <source>
        <dbReference type="EMBL" id="JAP60655.1"/>
    </source>
</evidence>
<dbReference type="InterPro" id="IPR019734">
    <property type="entry name" value="TPR_rpt"/>
</dbReference>
<dbReference type="InterPro" id="IPR011990">
    <property type="entry name" value="TPR-like_helical_dom_sf"/>
</dbReference>
<dbReference type="EMBL" id="GEEE01019267">
    <property type="protein sequence ID" value="JAP43958.1"/>
    <property type="molecule type" value="Transcribed_RNA"/>
</dbReference>
<accession>A0A0V0J643</accession>
<comment type="similarity">
    <text evidence="2">Belongs to the YPP1 family.</text>
</comment>
<evidence type="ECO:0000259" key="5">
    <source>
        <dbReference type="Pfam" id="PF19440"/>
    </source>
</evidence>
<protein>
    <recommendedName>
        <fullName evidence="5">Tetratricopeptide repeat protein 7 N-terminal domain-containing protein</fullName>
    </recommendedName>
</protein>
<dbReference type="GO" id="GO:0005886">
    <property type="term" value="C:plasma membrane"/>
    <property type="evidence" value="ECO:0007669"/>
    <property type="project" value="TreeGrafter"/>
</dbReference>
<organism evidence="6">
    <name type="scientific">Schistocephalus solidus</name>
    <name type="common">Tapeworm</name>
    <dbReference type="NCBI Taxonomy" id="70667"/>
    <lineage>
        <taxon>Eukaryota</taxon>
        <taxon>Metazoa</taxon>
        <taxon>Spiralia</taxon>
        <taxon>Lophotrochozoa</taxon>
        <taxon>Platyhelminthes</taxon>
        <taxon>Cestoda</taxon>
        <taxon>Eucestoda</taxon>
        <taxon>Diphyllobothriidea</taxon>
        <taxon>Diphyllobothriidae</taxon>
        <taxon>Schistocephalus</taxon>
    </lineage>
</organism>
<comment type="function">
    <text evidence="1">Involved in endocytosis.</text>
</comment>
<name>A0A0V0J643_SCHSO</name>
<sequence length="864" mass="95900">MCAAKATRARKTRLELEIERNRAEGNLTKALEQAYPLKGERGGPSASLFHLVFCENKLEPAEKDCSSAIDFAGAESAAEDALRTASDDQYRLEALILKAKIAFIRENYATVVELLDGVDLKNAKIESYTARFVRLLCEGLAMLGLSKERTASKTETMLSPEICDCYELAGNMCIRHLQELESSVPESVLPIGIPKVVELAIKRRVLIPLQQNNVIDAVSRFRNLMRFVETPSTRPLRQLLARQLAELLLRIVSSGNYQKCLTASDSNVPMNQVVEYRRPRRYSADRFVPDDQLQEAILMLLISEYIASQEVILNRSAELSQERQRTVNEAIAVYDLLAIALVRKGCFSFLSKTLERALKFAYCEFQIWYQFALSLISSRKYYRAYLILRECQRIDPSKPSIYLLASSLCLGHLHLIEEGMVFASKGIEVTSKSDEPCLCARAHLMLGWGYSLSARECRMLQKKNELHRLAVEEYTTATKKDPDDHLAWYHLGVELAIQRQIEEAFKACQRSILLAPLVPNTIRLLALLHTAAASGASGTSGGGNRRRRLEQAIRALRGGLADQPTDFGLLFTLALVETELNGAQAGLLVYMQMLEQWRDCFNAACDNTFKALMSMLNFSALRDHLQLVANSHSNTESVTVSGATVDFAYTDVTDCEAGINFAGDSCGLPSLTRLETTFAEIAGARTPQPPTSPTKPSIKNSVPAFSLLAKILGAMAELYLSLDRKRDAQACVEEAISRSQLSHELIYLRGRVLEADGQVESARAMYESAIAINPSHVKALYALARILRDSEQYILAEQVLRDALAVDSTNSRVWCLLGEVLSSSSTSDPDSKATATTAFLSAVELEQSEPVEPFHTLRLGVYCS</sequence>
<gene>
    <name evidence="6" type="ORF">TR123705</name>
</gene>
<dbReference type="Pfam" id="PF13432">
    <property type="entry name" value="TPR_16"/>
    <property type="match status" value="1"/>
</dbReference>
<evidence type="ECO:0000256" key="2">
    <source>
        <dbReference type="ARBA" id="ARBA00038251"/>
    </source>
</evidence>
<dbReference type="InterPro" id="IPR051722">
    <property type="entry name" value="Endocytosis_PI4K-reg_protein"/>
</dbReference>
<feature type="domain" description="Tetratricopeptide repeat protein 7 N-terminal" evidence="5">
    <location>
        <begin position="4"/>
        <end position="354"/>
    </location>
</feature>
<evidence type="ECO:0000256" key="3">
    <source>
        <dbReference type="PROSITE-ProRule" id="PRU00339"/>
    </source>
</evidence>
<dbReference type="PROSITE" id="PS50005">
    <property type="entry name" value="TPR"/>
    <property type="match status" value="1"/>
</dbReference>
<dbReference type="AlphaFoldDB" id="A0A0V0J643"/>
<dbReference type="GO" id="GO:0046854">
    <property type="term" value="P:phosphatidylinositol phosphate biosynthetic process"/>
    <property type="evidence" value="ECO:0007669"/>
    <property type="project" value="TreeGrafter"/>
</dbReference>
<evidence type="ECO:0000256" key="4">
    <source>
        <dbReference type="SAM" id="Coils"/>
    </source>
</evidence>
<dbReference type="SUPFAM" id="SSF48452">
    <property type="entry name" value="TPR-like"/>
    <property type="match status" value="3"/>
</dbReference>
<proteinExistence type="inferred from homology"/>
<dbReference type="EMBL" id="GEEE01002072">
    <property type="protein sequence ID" value="JAP61153.1"/>
    <property type="molecule type" value="Transcribed_RNA"/>
</dbReference>
<dbReference type="PANTHER" id="PTHR23083:SF464">
    <property type="entry name" value="TETRATRICOPEPTIDE REPEAT DOMAIN 7, ISOFORM A"/>
    <property type="match status" value="1"/>
</dbReference>
<dbReference type="GO" id="GO:0072659">
    <property type="term" value="P:protein localization to plasma membrane"/>
    <property type="evidence" value="ECO:0007669"/>
    <property type="project" value="TreeGrafter"/>
</dbReference>
<feature type="repeat" description="TPR" evidence="3">
    <location>
        <begin position="743"/>
        <end position="776"/>
    </location>
</feature>
<dbReference type="SMART" id="SM00028">
    <property type="entry name" value="TPR"/>
    <property type="match status" value="5"/>
</dbReference>
<dbReference type="Pfam" id="PF14559">
    <property type="entry name" value="TPR_19"/>
    <property type="match status" value="1"/>
</dbReference>